<evidence type="ECO:0000313" key="3">
    <source>
        <dbReference type="Proteomes" id="UP000198565"/>
    </source>
</evidence>
<accession>A0A1I4PLZ0</accession>
<evidence type="ECO:0000259" key="1">
    <source>
        <dbReference type="PROSITE" id="PS50943"/>
    </source>
</evidence>
<sequence length="170" mass="19608">MKLGELIKRFRDDEGLTQKDFAEEMHVSSSLIALIETNKRAVQEDFAQRTLKQYDDPVYAMEVIREFSDGYTAPRLNGNAVEWHRLALEELAITEVQEAVKILNDVSFVKKPDETELEELDRIENVIAELLDAELAVTNLKAILAKEYHLSLKTISKKRIPYWKSQGWIS</sequence>
<dbReference type="InterPro" id="IPR001387">
    <property type="entry name" value="Cro/C1-type_HTH"/>
</dbReference>
<dbReference type="Pfam" id="PF01381">
    <property type="entry name" value="HTH_3"/>
    <property type="match status" value="1"/>
</dbReference>
<reference evidence="3" key="1">
    <citation type="submission" date="2016-10" db="EMBL/GenBank/DDBJ databases">
        <authorList>
            <person name="Varghese N."/>
            <person name="Submissions S."/>
        </authorList>
    </citation>
    <scope>NUCLEOTIDE SEQUENCE [LARGE SCALE GENOMIC DNA]</scope>
    <source>
        <strain evidence="3">CGMCC 1.4250</strain>
    </source>
</reference>
<evidence type="ECO:0000313" key="2">
    <source>
        <dbReference type="EMBL" id="SFM28644.1"/>
    </source>
</evidence>
<dbReference type="STRING" id="334253.SAMN04487943_11227"/>
<protein>
    <submittedName>
        <fullName evidence="2">Helix-turn-helix domain-containing protein</fullName>
    </submittedName>
</protein>
<proteinExistence type="predicted"/>
<keyword evidence="3" id="KW-1185">Reference proteome</keyword>
<dbReference type="RefSeq" id="WP_091485190.1">
    <property type="nucleotide sequence ID" value="NZ_FOTR01000012.1"/>
</dbReference>
<feature type="domain" description="HTH cro/C1-type" evidence="1">
    <location>
        <begin position="7"/>
        <end position="40"/>
    </location>
</feature>
<dbReference type="PROSITE" id="PS50943">
    <property type="entry name" value="HTH_CROC1"/>
    <property type="match status" value="1"/>
</dbReference>
<organism evidence="2 3">
    <name type="scientific">Gracilibacillus orientalis</name>
    <dbReference type="NCBI Taxonomy" id="334253"/>
    <lineage>
        <taxon>Bacteria</taxon>
        <taxon>Bacillati</taxon>
        <taxon>Bacillota</taxon>
        <taxon>Bacilli</taxon>
        <taxon>Bacillales</taxon>
        <taxon>Bacillaceae</taxon>
        <taxon>Gracilibacillus</taxon>
    </lineage>
</organism>
<dbReference type="GO" id="GO:0003677">
    <property type="term" value="F:DNA binding"/>
    <property type="evidence" value="ECO:0007669"/>
    <property type="project" value="InterPro"/>
</dbReference>
<dbReference type="EMBL" id="FOTR01000012">
    <property type="protein sequence ID" value="SFM28644.1"/>
    <property type="molecule type" value="Genomic_DNA"/>
</dbReference>
<gene>
    <name evidence="2" type="ORF">SAMN04487943_11227</name>
</gene>
<name>A0A1I4PLZ0_9BACI</name>
<dbReference type="SMART" id="SM00530">
    <property type="entry name" value="HTH_XRE"/>
    <property type="match status" value="1"/>
</dbReference>
<dbReference type="Gene3D" id="1.10.260.40">
    <property type="entry name" value="lambda repressor-like DNA-binding domains"/>
    <property type="match status" value="1"/>
</dbReference>
<dbReference type="Proteomes" id="UP000198565">
    <property type="component" value="Unassembled WGS sequence"/>
</dbReference>
<dbReference type="AlphaFoldDB" id="A0A1I4PLZ0"/>
<dbReference type="OrthoDB" id="2919459at2"/>
<dbReference type="CDD" id="cd00093">
    <property type="entry name" value="HTH_XRE"/>
    <property type="match status" value="1"/>
</dbReference>
<dbReference type="SUPFAM" id="SSF47413">
    <property type="entry name" value="lambda repressor-like DNA-binding domains"/>
    <property type="match status" value="1"/>
</dbReference>
<dbReference type="InterPro" id="IPR010982">
    <property type="entry name" value="Lambda_DNA-bd_dom_sf"/>
</dbReference>